<dbReference type="Pfam" id="PF00270">
    <property type="entry name" value="DEAD"/>
    <property type="match status" value="1"/>
</dbReference>
<evidence type="ECO:0000259" key="10">
    <source>
        <dbReference type="PROSITE" id="PS51194"/>
    </source>
</evidence>
<dbReference type="InterPro" id="IPR011545">
    <property type="entry name" value="DEAD/DEAH_box_helicase_dom"/>
</dbReference>
<evidence type="ECO:0000256" key="1">
    <source>
        <dbReference type="ARBA" id="ARBA00022741"/>
    </source>
</evidence>
<evidence type="ECO:0000256" key="5">
    <source>
        <dbReference type="ARBA" id="ARBA00022884"/>
    </source>
</evidence>
<evidence type="ECO:0000256" key="2">
    <source>
        <dbReference type="ARBA" id="ARBA00022801"/>
    </source>
</evidence>
<comment type="domain">
    <text evidence="7">The Q motif is unique to and characteristic of the DEAD box family of RNA helicases and controls ATP binding and hydrolysis.</text>
</comment>
<keyword evidence="4 6" id="KW-0067">ATP-binding</keyword>
<dbReference type="GO" id="GO:0004386">
    <property type="term" value="F:helicase activity"/>
    <property type="evidence" value="ECO:0007669"/>
    <property type="project" value="UniProtKB-KW"/>
</dbReference>
<dbReference type="EC" id="3.6.4.13" evidence="7"/>
<comment type="function">
    <text evidence="7">RNA helicase.</text>
</comment>
<keyword evidence="12" id="KW-1185">Reference proteome</keyword>
<evidence type="ECO:0000256" key="6">
    <source>
        <dbReference type="RuleBase" id="RU000492"/>
    </source>
</evidence>
<feature type="region of interest" description="Disordered" evidence="8">
    <location>
        <begin position="1"/>
        <end position="101"/>
    </location>
</feature>
<feature type="compositionally biased region" description="Acidic residues" evidence="8">
    <location>
        <begin position="42"/>
        <end position="83"/>
    </location>
</feature>
<dbReference type="EMBL" id="CP015055">
    <property type="protein sequence ID" value="QGN14593.1"/>
    <property type="molecule type" value="Genomic_DNA"/>
</dbReference>
<proteinExistence type="inferred from homology"/>
<dbReference type="InterPro" id="IPR014001">
    <property type="entry name" value="Helicase_ATP-bd"/>
</dbReference>
<dbReference type="PROSITE" id="PS51194">
    <property type="entry name" value="HELICASE_CTER"/>
    <property type="match status" value="1"/>
</dbReference>
<evidence type="ECO:0000256" key="4">
    <source>
        <dbReference type="ARBA" id="ARBA00022840"/>
    </source>
</evidence>
<dbReference type="SUPFAM" id="SSF52540">
    <property type="entry name" value="P-loop containing nucleoside triphosphate hydrolases"/>
    <property type="match status" value="1"/>
</dbReference>
<dbReference type="PROSITE" id="PS00039">
    <property type="entry name" value="DEAD_ATP_HELICASE"/>
    <property type="match status" value="1"/>
</dbReference>
<keyword evidence="1 6" id="KW-0547">Nucleotide-binding</keyword>
<feature type="domain" description="Helicase C-terminal" evidence="10">
    <location>
        <begin position="450"/>
        <end position="640"/>
    </location>
</feature>
<dbReference type="Pfam" id="PF00271">
    <property type="entry name" value="Helicase_C"/>
    <property type="match status" value="1"/>
</dbReference>
<dbReference type="InterPro" id="IPR001650">
    <property type="entry name" value="Helicase_C-like"/>
</dbReference>
<dbReference type="SMART" id="SM00487">
    <property type="entry name" value="DEXDc"/>
    <property type="match status" value="1"/>
</dbReference>
<evidence type="ECO:0000256" key="7">
    <source>
        <dbReference type="RuleBase" id="RU365068"/>
    </source>
</evidence>
<dbReference type="InterPro" id="IPR027417">
    <property type="entry name" value="P-loop_NTPase"/>
</dbReference>
<organism evidence="11 12">
    <name type="scientific">Kluyveromyces marxianus</name>
    <name type="common">Yeast</name>
    <name type="synonym">Candida kefyr</name>
    <dbReference type="NCBI Taxonomy" id="4911"/>
    <lineage>
        <taxon>Eukaryota</taxon>
        <taxon>Fungi</taxon>
        <taxon>Dikarya</taxon>
        <taxon>Ascomycota</taxon>
        <taxon>Saccharomycotina</taxon>
        <taxon>Saccharomycetes</taxon>
        <taxon>Saccharomycetales</taxon>
        <taxon>Saccharomycetaceae</taxon>
        <taxon>Kluyveromyces</taxon>
    </lineage>
</organism>
<evidence type="ECO:0000256" key="8">
    <source>
        <dbReference type="SAM" id="MobiDB-lite"/>
    </source>
</evidence>
<gene>
    <name evidence="11" type="primary">DBP6</name>
    <name evidence="11" type="ORF">FIM1_1255</name>
</gene>
<accession>A0ABX6ETZ7</accession>
<sequence>MFASRFDPTKVVVNTTATEDVSAKEVVLPLKRKREVVREDSKDGDESESDSESESEITSESEDSEDNESSSESEADSEADSDNDSAQVSENPEIDTDKKHSSILNRFQQTLSLQSSLKTSEKVDSEAENEDEDVSMQDVHSLTPIPQPAKVRDNTLKLLDSSMYKSTAWDSATKINYDNSMIKPFESYKDELDSRLLKNIINNFSENTFPIQTVLFDTILPILNSSFQINKTRFTRQVGDILVNASTGSGKTLAYSVPLVQILRNRTVNTVRAVILLPTKILIHQVYECISKLSQGTSLIVSMSKLENSLKEEHSKFLQNCPDILIITPGRLVDHLQMKSFDLKNLKFLVLDEADRLLNQSFQNWNKVLFQHLSAVKQDKRPGNIIKMIFSATLTTNAEKLYNLHLHNPKIFLTDSVKLYTMPKTLQELNLRIPTAKSLFKPLVLLRVINELKNLDTIKSNSKILVFVKSNESSIRLTSLLQVMLEAGLAGSDNISLASINSNNSKGTNKKLIQEFASSTQSKSVLISTDVMARGIDINEITHVINYDVPISSQQYVHRCGRTARATTEGIAINLLVGKGEYKFWSDHIDCDLSRDVDGYQPAPYKNDEETLQLLNLDEQQEANYKQCIKSLQLKNNDQSDSK</sequence>
<dbReference type="PANTHER" id="PTHR24031">
    <property type="entry name" value="RNA HELICASE"/>
    <property type="match status" value="1"/>
</dbReference>
<evidence type="ECO:0000259" key="9">
    <source>
        <dbReference type="PROSITE" id="PS51192"/>
    </source>
</evidence>
<keyword evidence="3 6" id="KW-0347">Helicase</keyword>
<comment type="similarity">
    <text evidence="6">Belongs to the DEAD box helicase family.</text>
</comment>
<keyword evidence="5 7" id="KW-0694">RNA-binding</keyword>
<feature type="domain" description="Helicase ATP-binding" evidence="9">
    <location>
        <begin position="232"/>
        <end position="412"/>
    </location>
</feature>
<dbReference type="Gene3D" id="3.40.50.300">
    <property type="entry name" value="P-loop containing nucleotide triphosphate hydrolases"/>
    <property type="match status" value="2"/>
</dbReference>
<comment type="catalytic activity">
    <reaction evidence="7">
        <text>ATP + H2O = ADP + phosphate + H(+)</text>
        <dbReference type="Rhea" id="RHEA:13065"/>
        <dbReference type="ChEBI" id="CHEBI:15377"/>
        <dbReference type="ChEBI" id="CHEBI:15378"/>
        <dbReference type="ChEBI" id="CHEBI:30616"/>
        <dbReference type="ChEBI" id="CHEBI:43474"/>
        <dbReference type="ChEBI" id="CHEBI:456216"/>
        <dbReference type="EC" id="3.6.4.13"/>
    </reaction>
</comment>
<evidence type="ECO:0000313" key="12">
    <source>
        <dbReference type="Proteomes" id="UP000422736"/>
    </source>
</evidence>
<feature type="region of interest" description="Disordered" evidence="8">
    <location>
        <begin position="114"/>
        <end position="147"/>
    </location>
</feature>
<dbReference type="PROSITE" id="PS51192">
    <property type="entry name" value="HELICASE_ATP_BIND_1"/>
    <property type="match status" value="1"/>
</dbReference>
<dbReference type="SMART" id="SM00490">
    <property type="entry name" value="HELICc"/>
    <property type="match status" value="1"/>
</dbReference>
<evidence type="ECO:0000313" key="11">
    <source>
        <dbReference type="EMBL" id="QGN14593.1"/>
    </source>
</evidence>
<dbReference type="InterPro" id="IPR000629">
    <property type="entry name" value="RNA-helicase_DEAD-box_CS"/>
</dbReference>
<dbReference type="CDD" id="cd18787">
    <property type="entry name" value="SF2_C_DEAD"/>
    <property type="match status" value="1"/>
</dbReference>
<protein>
    <recommendedName>
        <fullName evidence="7">ATP-dependent RNA helicase</fullName>
        <ecNumber evidence="7">3.6.4.13</ecNumber>
    </recommendedName>
</protein>
<evidence type="ECO:0000256" key="3">
    <source>
        <dbReference type="ARBA" id="ARBA00022806"/>
    </source>
</evidence>
<dbReference type="Proteomes" id="UP000422736">
    <property type="component" value="Chromosome 2"/>
</dbReference>
<feature type="compositionally biased region" description="Acidic residues" evidence="8">
    <location>
        <begin position="126"/>
        <end position="135"/>
    </location>
</feature>
<name>A0ABX6ETZ7_KLUMA</name>
<keyword evidence="2 6" id="KW-0378">Hydrolase</keyword>
<reference evidence="11 12" key="1">
    <citation type="submission" date="2016-03" db="EMBL/GenBank/DDBJ databases">
        <title>How can Kluyveromyces marxianus grow so fast - potential evolutionary course in Saccharomyces Complex revealed by comparative genomics.</title>
        <authorList>
            <person name="Mo W."/>
            <person name="Lu W."/>
            <person name="Yang X."/>
            <person name="Qi J."/>
            <person name="Lv H."/>
        </authorList>
    </citation>
    <scope>NUCLEOTIDE SEQUENCE [LARGE SCALE GENOMIC DNA]</scope>
    <source>
        <strain evidence="11 12">FIM1</strain>
    </source>
</reference>